<dbReference type="OrthoDB" id="3174978at2"/>
<organism evidence="1 2">
    <name type="scientific">Haloplasma contractile SSD-17B</name>
    <dbReference type="NCBI Taxonomy" id="1033810"/>
    <lineage>
        <taxon>Bacteria</taxon>
        <taxon>Bacillati</taxon>
        <taxon>Mycoplasmatota</taxon>
        <taxon>Mollicutes</taxon>
        <taxon>Haloplasmatales</taxon>
        <taxon>Haloplasmataceae</taxon>
        <taxon>Haloplasma</taxon>
    </lineage>
</organism>
<dbReference type="RefSeq" id="WP_008827045.1">
    <property type="nucleotide sequence ID" value="NZ_AFNU02000010.1"/>
</dbReference>
<reference evidence="1 2" key="1">
    <citation type="journal article" date="2011" name="J. Bacteriol.">
        <title>Genome sequence of Haloplasma contractile, an unusual contractile bacterium from a deep-sea anoxic brine lake.</title>
        <authorList>
            <person name="Antunes A."/>
            <person name="Alam I."/>
            <person name="El Dorry H."/>
            <person name="Siam R."/>
            <person name="Robertson A."/>
            <person name="Bajic V.B."/>
            <person name="Stingl U."/>
        </authorList>
    </citation>
    <scope>NUCLEOTIDE SEQUENCE [LARGE SCALE GENOMIC DNA]</scope>
    <source>
        <strain evidence="1 2">SSD-17B</strain>
    </source>
</reference>
<evidence type="ECO:0008006" key="3">
    <source>
        <dbReference type="Google" id="ProtNLM"/>
    </source>
</evidence>
<keyword evidence="2" id="KW-1185">Reference proteome</keyword>
<sequence>MKDEKKDQPEPGIYECPDCGQLQQVDERDYSIPPCPGCNIDIDSNNKVNKPKTDQ</sequence>
<dbReference type="STRING" id="1033810.HLPCO_002399"/>
<proteinExistence type="predicted"/>
<comment type="caution">
    <text evidence="1">The sequence shown here is derived from an EMBL/GenBank/DDBJ whole genome shotgun (WGS) entry which is preliminary data.</text>
</comment>
<dbReference type="AlphaFoldDB" id="U2DSJ1"/>
<accession>U2DSJ1</accession>
<dbReference type="Proteomes" id="UP000005707">
    <property type="component" value="Unassembled WGS sequence"/>
</dbReference>
<dbReference type="InParanoid" id="U2DSJ1"/>
<reference evidence="1 2" key="2">
    <citation type="journal article" date="2013" name="PLoS ONE">
        <title>INDIGO - INtegrated Data Warehouse of MIcrobial GenOmes with Examples from the Red Sea Extremophiles.</title>
        <authorList>
            <person name="Alam I."/>
            <person name="Antunes A."/>
            <person name="Kamau A.A."/>
            <person name="Ba Alawi W."/>
            <person name="Kalkatawi M."/>
            <person name="Stingl U."/>
            <person name="Bajic V.B."/>
        </authorList>
    </citation>
    <scope>NUCLEOTIDE SEQUENCE [LARGE SCALE GENOMIC DNA]</scope>
    <source>
        <strain evidence="1 2">SSD-17B</strain>
    </source>
</reference>
<evidence type="ECO:0000313" key="2">
    <source>
        <dbReference type="Proteomes" id="UP000005707"/>
    </source>
</evidence>
<dbReference type="EMBL" id="AFNU02000010">
    <property type="protein sequence ID" value="ERJ11487.1"/>
    <property type="molecule type" value="Genomic_DNA"/>
</dbReference>
<gene>
    <name evidence="1" type="ORF">HLPCO_002399</name>
</gene>
<protein>
    <recommendedName>
        <fullName evidence="3">Rubredoxin-like domain-containing protein</fullName>
    </recommendedName>
</protein>
<name>U2DSJ1_9MOLU</name>
<evidence type="ECO:0000313" key="1">
    <source>
        <dbReference type="EMBL" id="ERJ11487.1"/>
    </source>
</evidence>